<dbReference type="SUPFAM" id="SSF47413">
    <property type="entry name" value="lambda repressor-like DNA-binding domains"/>
    <property type="match status" value="1"/>
</dbReference>
<evidence type="ECO:0000259" key="1">
    <source>
        <dbReference type="PROSITE" id="PS50943"/>
    </source>
</evidence>
<organism evidence="2">
    <name type="scientific">marine metagenome</name>
    <dbReference type="NCBI Taxonomy" id="408172"/>
    <lineage>
        <taxon>unclassified sequences</taxon>
        <taxon>metagenomes</taxon>
        <taxon>ecological metagenomes</taxon>
    </lineage>
</organism>
<dbReference type="PROSITE" id="PS50943">
    <property type="entry name" value="HTH_CROC1"/>
    <property type="match status" value="1"/>
</dbReference>
<dbReference type="Gene3D" id="1.10.260.40">
    <property type="entry name" value="lambda repressor-like DNA-binding domains"/>
    <property type="match status" value="1"/>
</dbReference>
<dbReference type="AlphaFoldDB" id="A0A382ICK8"/>
<proteinExistence type="predicted"/>
<evidence type="ECO:0000313" key="2">
    <source>
        <dbReference type="EMBL" id="SVB97360.1"/>
    </source>
</evidence>
<dbReference type="InterPro" id="IPR010982">
    <property type="entry name" value="Lambda_DNA-bd_dom_sf"/>
</dbReference>
<accession>A0A382ICK8</accession>
<dbReference type="EMBL" id="UINC01066541">
    <property type="protein sequence ID" value="SVB97360.1"/>
    <property type="molecule type" value="Genomic_DNA"/>
</dbReference>
<dbReference type="GO" id="GO:0003677">
    <property type="term" value="F:DNA binding"/>
    <property type="evidence" value="ECO:0007669"/>
    <property type="project" value="InterPro"/>
</dbReference>
<dbReference type="SMART" id="SM00530">
    <property type="entry name" value="HTH_XRE"/>
    <property type="match status" value="1"/>
</dbReference>
<name>A0A382ICK8_9ZZZZ</name>
<dbReference type="InterPro" id="IPR001387">
    <property type="entry name" value="Cro/C1-type_HTH"/>
</dbReference>
<sequence>VSILAKNIKLIREELGCSQLMMSKVLSIGFRSYVRYEAGKRDTPVLVLIKLAHLGGISLDQILSKEINNYDILPCTKTFKVNAFPEVRLVDFCKGSIAFINPTRSELITIDSSEKKILTLFRKMDADLQAAFIQSLHSFSNITK</sequence>
<feature type="non-terminal residue" evidence="2">
    <location>
        <position position="1"/>
    </location>
</feature>
<gene>
    <name evidence="2" type="ORF">METZ01_LOCUS250214</name>
</gene>
<dbReference type="CDD" id="cd00093">
    <property type="entry name" value="HTH_XRE"/>
    <property type="match status" value="1"/>
</dbReference>
<reference evidence="2" key="1">
    <citation type="submission" date="2018-05" db="EMBL/GenBank/DDBJ databases">
        <authorList>
            <person name="Lanie J.A."/>
            <person name="Ng W.-L."/>
            <person name="Kazmierczak K.M."/>
            <person name="Andrzejewski T.M."/>
            <person name="Davidsen T.M."/>
            <person name="Wayne K.J."/>
            <person name="Tettelin H."/>
            <person name="Glass J.I."/>
            <person name="Rusch D."/>
            <person name="Podicherti R."/>
            <person name="Tsui H.-C.T."/>
            <person name="Winkler M.E."/>
        </authorList>
    </citation>
    <scope>NUCLEOTIDE SEQUENCE</scope>
</reference>
<feature type="domain" description="HTH cro/C1-type" evidence="1">
    <location>
        <begin position="8"/>
        <end position="62"/>
    </location>
</feature>
<dbReference type="Pfam" id="PF01381">
    <property type="entry name" value="HTH_3"/>
    <property type="match status" value="1"/>
</dbReference>
<protein>
    <recommendedName>
        <fullName evidence="1">HTH cro/C1-type domain-containing protein</fullName>
    </recommendedName>
</protein>